<dbReference type="Pfam" id="PF02597">
    <property type="entry name" value="ThiS"/>
    <property type="match status" value="1"/>
</dbReference>
<protein>
    <submittedName>
        <fullName evidence="1">Molybdopterin synthase sulfur carrier subunit</fullName>
    </submittedName>
</protein>
<sequence>MTDLRIRYFAGAAQAAGTHETTVAVADGQTLASLCDTLAAGNERLEKVLAVSSFVIDGVVTKDRNALVSKAATLDILPPFAGG</sequence>
<dbReference type="OrthoDB" id="3268172at2"/>
<proteinExistence type="predicted"/>
<dbReference type="InterPro" id="IPR012675">
    <property type="entry name" value="Beta-grasp_dom_sf"/>
</dbReference>
<dbReference type="InterPro" id="IPR003749">
    <property type="entry name" value="ThiS/MoaD-like"/>
</dbReference>
<dbReference type="Gene3D" id="3.10.20.30">
    <property type="match status" value="1"/>
</dbReference>
<evidence type="ECO:0000313" key="1">
    <source>
        <dbReference type="EMBL" id="OKL55008.1"/>
    </source>
</evidence>
<dbReference type="InterPro" id="IPR016155">
    <property type="entry name" value="Mopterin_synth/thiamin_S_b"/>
</dbReference>
<organism evidence="1 2">
    <name type="scientific">Bowdeniella nasicola</name>
    <dbReference type="NCBI Taxonomy" id="208480"/>
    <lineage>
        <taxon>Bacteria</taxon>
        <taxon>Bacillati</taxon>
        <taxon>Actinomycetota</taxon>
        <taxon>Actinomycetes</taxon>
        <taxon>Actinomycetales</taxon>
        <taxon>Actinomycetaceae</taxon>
        <taxon>Bowdeniella</taxon>
    </lineage>
</organism>
<gene>
    <name evidence="1" type="ORF">BSZ39_01110</name>
</gene>
<name>A0A1Q5Q596_9ACTO</name>
<comment type="caution">
    <text evidence="1">The sequence shown here is derived from an EMBL/GenBank/DDBJ whole genome shotgun (WGS) entry which is preliminary data.</text>
</comment>
<reference evidence="2" key="1">
    <citation type="submission" date="2016-12" db="EMBL/GenBank/DDBJ databases">
        <authorList>
            <person name="Meng X."/>
        </authorList>
    </citation>
    <scope>NUCLEOTIDE SEQUENCE [LARGE SCALE GENOMIC DNA]</scope>
    <source>
        <strain evidence="2">DSM 19116</strain>
    </source>
</reference>
<dbReference type="EMBL" id="MQVR01000003">
    <property type="protein sequence ID" value="OKL55008.1"/>
    <property type="molecule type" value="Genomic_DNA"/>
</dbReference>
<keyword evidence="2" id="KW-1185">Reference proteome</keyword>
<evidence type="ECO:0000313" key="2">
    <source>
        <dbReference type="Proteomes" id="UP000185628"/>
    </source>
</evidence>
<dbReference type="RefSeq" id="WP_073715559.1">
    <property type="nucleotide sequence ID" value="NZ_MQVR01000003.1"/>
</dbReference>
<dbReference type="SUPFAM" id="SSF54285">
    <property type="entry name" value="MoaD/ThiS"/>
    <property type="match status" value="1"/>
</dbReference>
<dbReference type="Proteomes" id="UP000185628">
    <property type="component" value="Unassembled WGS sequence"/>
</dbReference>
<accession>A0A1Q5Q596</accession>
<dbReference type="AlphaFoldDB" id="A0A1Q5Q596"/>